<feature type="region of interest" description="Disordered" evidence="1">
    <location>
        <begin position="1"/>
        <end position="33"/>
    </location>
</feature>
<evidence type="ECO:0000313" key="3">
    <source>
        <dbReference type="Proteomes" id="UP000003146"/>
    </source>
</evidence>
<proteinExistence type="predicted"/>
<evidence type="ECO:0000313" key="2">
    <source>
        <dbReference type="EMBL" id="EDV01657.1"/>
    </source>
</evidence>
<name>B3JHJ8_9BACT</name>
<accession>B3JHJ8</accession>
<dbReference type="AlphaFoldDB" id="B3JHJ8"/>
<dbReference type="EMBL" id="ABIY02000074">
    <property type="protein sequence ID" value="EDV01657.1"/>
    <property type="molecule type" value="Genomic_DNA"/>
</dbReference>
<dbReference type="Proteomes" id="UP000003146">
    <property type="component" value="Unassembled WGS sequence"/>
</dbReference>
<comment type="caution">
    <text evidence="2">The sequence shown here is derived from an EMBL/GenBank/DDBJ whole genome shotgun (WGS) entry which is preliminary data.</text>
</comment>
<dbReference type="HOGENOM" id="CLU_3076612_0_0_10"/>
<evidence type="ECO:0000256" key="1">
    <source>
        <dbReference type="SAM" id="MobiDB-lite"/>
    </source>
</evidence>
<organism evidence="2 3">
    <name type="scientific">Phocaeicola coprocola DSM 17136</name>
    <dbReference type="NCBI Taxonomy" id="470145"/>
    <lineage>
        <taxon>Bacteria</taxon>
        <taxon>Pseudomonadati</taxon>
        <taxon>Bacteroidota</taxon>
        <taxon>Bacteroidia</taxon>
        <taxon>Bacteroidales</taxon>
        <taxon>Bacteroidaceae</taxon>
        <taxon>Phocaeicola</taxon>
    </lineage>
</organism>
<sequence>MGTTTSADFSRQALLHHGTSNHSSSPYVRETSSDKGINFQSYVCSIYTNRPE</sequence>
<protein>
    <submittedName>
        <fullName evidence="2">Uncharacterized protein</fullName>
    </submittedName>
</protein>
<reference evidence="2 3" key="1">
    <citation type="submission" date="2008-04" db="EMBL/GenBank/DDBJ databases">
        <title>Draft genome sequence of Bacteroides coprocola (DSM 17136).</title>
        <authorList>
            <person name="Sudarsanam P."/>
            <person name="Ley R."/>
            <person name="Guruge J."/>
            <person name="Turnbaugh P.J."/>
            <person name="Mahowald M."/>
            <person name="Liep D."/>
            <person name="Gordon J."/>
        </authorList>
    </citation>
    <scope>NUCLEOTIDE SEQUENCE [LARGE SCALE GENOMIC DNA]</scope>
    <source>
        <strain evidence="2 3">DSM 17136</strain>
    </source>
</reference>
<reference evidence="2 3" key="2">
    <citation type="submission" date="2008-04" db="EMBL/GenBank/DDBJ databases">
        <authorList>
            <person name="Fulton L."/>
            <person name="Clifton S."/>
            <person name="Fulton B."/>
            <person name="Xu J."/>
            <person name="Minx P."/>
            <person name="Pepin K.H."/>
            <person name="Johnson M."/>
            <person name="Thiruvilangam P."/>
            <person name="Bhonagiri V."/>
            <person name="Nash W.E."/>
            <person name="Mardis E.R."/>
            <person name="Wilson R.K."/>
        </authorList>
    </citation>
    <scope>NUCLEOTIDE SEQUENCE [LARGE SCALE GENOMIC DNA]</scope>
    <source>
        <strain evidence="2 3">DSM 17136</strain>
    </source>
</reference>
<gene>
    <name evidence="2" type="ORF">BACCOP_01360</name>
</gene>
<dbReference type="STRING" id="470145.BACCOP_01360"/>